<dbReference type="OrthoDB" id="1937949at2759"/>
<accession>A0A1V9X7F1</accession>
<gene>
    <name evidence="1" type="ORF">BIW11_12262</name>
</gene>
<organism evidence="1 2">
    <name type="scientific">Tropilaelaps mercedesae</name>
    <dbReference type="NCBI Taxonomy" id="418985"/>
    <lineage>
        <taxon>Eukaryota</taxon>
        <taxon>Metazoa</taxon>
        <taxon>Ecdysozoa</taxon>
        <taxon>Arthropoda</taxon>
        <taxon>Chelicerata</taxon>
        <taxon>Arachnida</taxon>
        <taxon>Acari</taxon>
        <taxon>Parasitiformes</taxon>
        <taxon>Mesostigmata</taxon>
        <taxon>Gamasina</taxon>
        <taxon>Dermanyssoidea</taxon>
        <taxon>Laelapidae</taxon>
        <taxon>Tropilaelaps</taxon>
    </lineage>
</organism>
<feature type="non-terminal residue" evidence="1">
    <location>
        <position position="58"/>
    </location>
</feature>
<sequence>MEPPIQTEYFLSGGAMILIFIVEGAREVISFCMRSAIPGYMVVPPERTVLAYRSLRMS</sequence>
<dbReference type="EMBL" id="MNPL01021096">
    <property type="protein sequence ID" value="OQR69434.1"/>
    <property type="molecule type" value="Genomic_DNA"/>
</dbReference>
<protein>
    <submittedName>
        <fullName evidence="1">Uncharacterized protein</fullName>
    </submittedName>
</protein>
<evidence type="ECO:0000313" key="2">
    <source>
        <dbReference type="Proteomes" id="UP000192247"/>
    </source>
</evidence>
<comment type="caution">
    <text evidence="1">The sequence shown here is derived from an EMBL/GenBank/DDBJ whole genome shotgun (WGS) entry which is preliminary data.</text>
</comment>
<dbReference type="InParanoid" id="A0A1V9X7F1"/>
<dbReference type="AlphaFoldDB" id="A0A1V9X7F1"/>
<proteinExistence type="predicted"/>
<evidence type="ECO:0000313" key="1">
    <source>
        <dbReference type="EMBL" id="OQR69434.1"/>
    </source>
</evidence>
<reference evidence="1 2" key="1">
    <citation type="journal article" date="2017" name="Gigascience">
        <title>Draft genome of the honey bee ectoparasitic mite, Tropilaelaps mercedesae, is shaped by the parasitic life history.</title>
        <authorList>
            <person name="Dong X."/>
            <person name="Armstrong S.D."/>
            <person name="Xia D."/>
            <person name="Makepeace B.L."/>
            <person name="Darby A.C."/>
            <person name="Kadowaki T."/>
        </authorList>
    </citation>
    <scope>NUCLEOTIDE SEQUENCE [LARGE SCALE GENOMIC DNA]</scope>
    <source>
        <strain evidence="1">Wuxi-XJTLU</strain>
    </source>
</reference>
<name>A0A1V9X7F1_9ACAR</name>
<keyword evidence="2" id="KW-1185">Reference proteome</keyword>
<dbReference type="Proteomes" id="UP000192247">
    <property type="component" value="Unassembled WGS sequence"/>
</dbReference>